<keyword evidence="8" id="KW-0443">Lipid metabolism</keyword>
<evidence type="ECO:0000256" key="4">
    <source>
        <dbReference type="ARBA" id="ARBA00014657"/>
    </source>
</evidence>
<dbReference type="Pfam" id="PF00109">
    <property type="entry name" value="ketoacyl-synt"/>
    <property type="match status" value="1"/>
</dbReference>
<evidence type="ECO:0000256" key="8">
    <source>
        <dbReference type="ARBA" id="ARBA00023098"/>
    </source>
</evidence>
<feature type="active site" description="For beta-ketoacyl synthase activity" evidence="15">
    <location>
        <position position="163"/>
    </location>
</feature>
<dbReference type="PIRSF" id="PIRSF000447">
    <property type="entry name" value="KAS_II"/>
    <property type="match status" value="1"/>
</dbReference>
<evidence type="ECO:0000259" key="17">
    <source>
        <dbReference type="PROSITE" id="PS52004"/>
    </source>
</evidence>
<evidence type="ECO:0000256" key="13">
    <source>
        <dbReference type="ARBA" id="ARBA00047659"/>
    </source>
</evidence>
<dbReference type="InterPro" id="IPR018201">
    <property type="entry name" value="Ketoacyl_synth_AS"/>
</dbReference>
<dbReference type="SMART" id="SM00825">
    <property type="entry name" value="PKS_KS"/>
    <property type="match status" value="1"/>
</dbReference>
<dbReference type="PANTHER" id="PTHR11712:SF336">
    <property type="entry name" value="3-OXOACYL-[ACYL-CARRIER-PROTEIN] SYNTHASE, MITOCHONDRIAL"/>
    <property type="match status" value="1"/>
</dbReference>
<dbReference type="InterPro" id="IPR000794">
    <property type="entry name" value="Beta-ketoacyl_synthase"/>
</dbReference>
<evidence type="ECO:0000256" key="2">
    <source>
        <dbReference type="ARBA" id="ARBA00008467"/>
    </source>
</evidence>
<dbReference type="NCBIfam" id="TIGR03150">
    <property type="entry name" value="fabF"/>
    <property type="match status" value="1"/>
</dbReference>
<dbReference type="PROSITE" id="PS52004">
    <property type="entry name" value="KS3_2"/>
    <property type="match status" value="1"/>
</dbReference>
<comment type="pathway">
    <text evidence="1 14">Lipid metabolism; fatty acid biosynthesis.</text>
</comment>
<evidence type="ECO:0000313" key="18">
    <source>
        <dbReference type="EMBL" id="RNB76386.1"/>
    </source>
</evidence>
<keyword evidence="9 14" id="KW-0275">Fatty acid biosynthesis</keyword>
<dbReference type="CDD" id="cd00834">
    <property type="entry name" value="KAS_I_II"/>
    <property type="match status" value="1"/>
</dbReference>
<evidence type="ECO:0000256" key="15">
    <source>
        <dbReference type="PIRSR" id="PIRSR000447-1"/>
    </source>
</evidence>
<dbReference type="InterPro" id="IPR016039">
    <property type="entry name" value="Thiolase-like"/>
</dbReference>
<dbReference type="FunFam" id="3.40.47.10:FF:000009">
    <property type="entry name" value="3-oxoacyl-[acyl-carrier-protein] synthase 2"/>
    <property type="match status" value="1"/>
</dbReference>
<evidence type="ECO:0000256" key="1">
    <source>
        <dbReference type="ARBA" id="ARBA00005194"/>
    </source>
</evidence>
<comment type="catalytic activity">
    <reaction evidence="13 14">
        <text>a fatty acyl-[ACP] + malonyl-[ACP] + H(+) = a 3-oxoacyl-[ACP] + holo-[ACP] + CO2</text>
        <dbReference type="Rhea" id="RHEA:22836"/>
        <dbReference type="Rhea" id="RHEA-COMP:9623"/>
        <dbReference type="Rhea" id="RHEA-COMP:9685"/>
        <dbReference type="Rhea" id="RHEA-COMP:9916"/>
        <dbReference type="Rhea" id="RHEA-COMP:14125"/>
        <dbReference type="ChEBI" id="CHEBI:15378"/>
        <dbReference type="ChEBI" id="CHEBI:16526"/>
        <dbReference type="ChEBI" id="CHEBI:64479"/>
        <dbReference type="ChEBI" id="CHEBI:78449"/>
        <dbReference type="ChEBI" id="CHEBI:78776"/>
        <dbReference type="ChEBI" id="CHEBI:138651"/>
    </reaction>
</comment>
<evidence type="ECO:0000256" key="3">
    <source>
        <dbReference type="ARBA" id="ARBA00012356"/>
    </source>
</evidence>
<evidence type="ECO:0000256" key="16">
    <source>
        <dbReference type="RuleBase" id="RU003694"/>
    </source>
</evidence>
<dbReference type="Gene3D" id="3.40.47.10">
    <property type="match status" value="1"/>
</dbReference>
<dbReference type="EMBL" id="RHHR01000007">
    <property type="protein sequence ID" value="RNB76386.1"/>
    <property type="molecule type" value="Genomic_DNA"/>
</dbReference>
<dbReference type="NCBIfam" id="NF004970">
    <property type="entry name" value="PRK06333.1"/>
    <property type="match status" value="1"/>
</dbReference>
<keyword evidence="10 14" id="KW-0012">Acyltransferase</keyword>
<dbReference type="UniPathway" id="UPA00094"/>
<dbReference type="PROSITE" id="PS00606">
    <property type="entry name" value="KS3_1"/>
    <property type="match status" value="1"/>
</dbReference>
<dbReference type="NCBIfam" id="NF005589">
    <property type="entry name" value="PRK07314.1"/>
    <property type="match status" value="1"/>
</dbReference>
<dbReference type="GO" id="GO:0004315">
    <property type="term" value="F:3-oxoacyl-[acyl-carrier-protein] synthase activity"/>
    <property type="evidence" value="ECO:0007669"/>
    <property type="project" value="UniProtKB-UniRule"/>
</dbReference>
<evidence type="ECO:0000256" key="7">
    <source>
        <dbReference type="ARBA" id="ARBA00022832"/>
    </source>
</evidence>
<dbReference type="OrthoDB" id="9808669at2"/>
<dbReference type="AlphaFoldDB" id="A0A3M8CKU7"/>
<comment type="catalytic activity">
    <reaction evidence="12 14">
        <text>(9Z)-hexadecenoyl-[ACP] + malonyl-[ACP] + H(+) = 3-oxo-(11Z)-octadecenoyl-[ACP] + holo-[ACP] + CO2</text>
        <dbReference type="Rhea" id="RHEA:55040"/>
        <dbReference type="Rhea" id="RHEA-COMP:9623"/>
        <dbReference type="Rhea" id="RHEA-COMP:9685"/>
        <dbReference type="Rhea" id="RHEA-COMP:10800"/>
        <dbReference type="Rhea" id="RHEA-COMP:14074"/>
        <dbReference type="ChEBI" id="CHEBI:15378"/>
        <dbReference type="ChEBI" id="CHEBI:16526"/>
        <dbReference type="ChEBI" id="CHEBI:64479"/>
        <dbReference type="ChEBI" id="CHEBI:78449"/>
        <dbReference type="ChEBI" id="CHEBI:83989"/>
        <dbReference type="ChEBI" id="CHEBI:138538"/>
        <dbReference type="EC" id="2.3.1.179"/>
    </reaction>
</comment>
<evidence type="ECO:0000256" key="14">
    <source>
        <dbReference type="PIRNR" id="PIRNR000447"/>
    </source>
</evidence>
<keyword evidence="6 14" id="KW-0808">Transferase</keyword>
<dbReference type="Proteomes" id="UP000282028">
    <property type="component" value="Unassembled WGS sequence"/>
</dbReference>
<dbReference type="GO" id="GO:0005829">
    <property type="term" value="C:cytosol"/>
    <property type="evidence" value="ECO:0007669"/>
    <property type="project" value="TreeGrafter"/>
</dbReference>
<evidence type="ECO:0000313" key="19">
    <source>
        <dbReference type="Proteomes" id="UP000282028"/>
    </source>
</evidence>
<name>A0A3M8CKU7_9BACL</name>
<dbReference type="EC" id="2.3.1.179" evidence="3 14"/>
<comment type="caution">
    <text evidence="18">The sequence shown here is derived from an EMBL/GenBank/DDBJ whole genome shotgun (WGS) entry which is preliminary data.</text>
</comment>
<reference evidence="18 19" key="1">
    <citation type="submission" date="2018-10" db="EMBL/GenBank/DDBJ databases">
        <title>Phylogenomics of Brevibacillus.</title>
        <authorList>
            <person name="Dunlap C."/>
        </authorList>
    </citation>
    <scope>NUCLEOTIDE SEQUENCE [LARGE SCALE GENOMIC DNA]</scope>
    <source>
        <strain evidence="18 19">JCM 12215</strain>
    </source>
</reference>
<comment type="similarity">
    <text evidence="2 14 16">Belongs to the thiolase-like superfamily. Beta-ketoacyl-ACP synthases family.</text>
</comment>
<dbReference type="SUPFAM" id="SSF53901">
    <property type="entry name" value="Thiolase-like"/>
    <property type="match status" value="2"/>
</dbReference>
<dbReference type="Pfam" id="PF02801">
    <property type="entry name" value="Ketoacyl-synt_C"/>
    <property type="match status" value="1"/>
</dbReference>
<feature type="domain" description="Ketosynthase family 3 (KS3)" evidence="17">
    <location>
        <begin position="2"/>
        <end position="410"/>
    </location>
</feature>
<dbReference type="InterPro" id="IPR014030">
    <property type="entry name" value="Ketoacyl_synth_N"/>
</dbReference>
<gene>
    <name evidence="18" type="primary">fabF</name>
    <name evidence="18" type="ORF">EDM52_03390</name>
</gene>
<keyword evidence="19" id="KW-1185">Reference proteome</keyword>
<evidence type="ECO:0000256" key="11">
    <source>
        <dbReference type="ARBA" id="ARBA00024006"/>
    </source>
</evidence>
<protein>
    <recommendedName>
        <fullName evidence="4 14">3-oxoacyl-[acyl-carrier-protein] synthase 2</fullName>
        <ecNumber evidence="3 14">2.3.1.179</ecNumber>
    </recommendedName>
</protein>
<organism evidence="18 19">
    <name type="scientific">Brevibacillus invocatus</name>
    <dbReference type="NCBI Taxonomy" id="173959"/>
    <lineage>
        <taxon>Bacteria</taxon>
        <taxon>Bacillati</taxon>
        <taxon>Bacillota</taxon>
        <taxon>Bacilli</taxon>
        <taxon>Bacillales</taxon>
        <taxon>Paenibacillaceae</taxon>
        <taxon>Brevibacillus</taxon>
    </lineage>
</organism>
<keyword evidence="5 14" id="KW-0444">Lipid biosynthesis</keyword>
<proteinExistence type="inferred from homology"/>
<evidence type="ECO:0000256" key="12">
    <source>
        <dbReference type="ARBA" id="ARBA00047318"/>
    </source>
</evidence>
<evidence type="ECO:0000256" key="5">
    <source>
        <dbReference type="ARBA" id="ARBA00022516"/>
    </source>
</evidence>
<sequence>MKRRVVITGVGVISPVGNDKETFWNSLLEGKSGIKPVTSFDVTDYPTKIAGEVTDFDPEQYMDKKEIRRTDRFVQFGLAAAKMAVEDSKLEITAENAERVGVYIGSGIGGLSTWEDQHSVLLEKGPRRVSPFFIPMLIANMASGAVSIQFGAKGPTSSAITACATGTNAIGDALRLIQFDHADAMIAGGAEATIRPMAFAGFCSAKAMSTRNDEPEKASRPFDQGRDGFVMGEGAGVVILEELEFAKKRGANILAEVIGYGMSADAFHITSPAPEGDGAARCMRNALKDAGIAPEEVDYINAHGTSTDLGDIAETQAIKAVFGEHAYKLAVSSTKSMTGHLLGATGGIEAIASAYALRDQILPPTINLENPDPECDLDYVPNKARKADVNIVLSNTFGFGGHNATIILKRYEA</sequence>
<dbReference type="InterPro" id="IPR014031">
    <property type="entry name" value="Ketoacyl_synth_C"/>
</dbReference>
<keyword evidence="7" id="KW-0276">Fatty acid metabolism</keyword>
<comment type="function">
    <text evidence="11 14">Involved in the type II fatty acid elongation cycle. Catalyzes the elongation of a wide range of acyl-ACP by the addition of two carbons from malonyl-ACP to an acyl acceptor. Can efficiently catalyze the conversion of palmitoleoyl-ACP (cis-hexadec-9-enoyl-ACP) to cis-vaccenoyl-ACP (cis-octadec-11-enoyl-ACP), an essential step in the thermal regulation of fatty acid composition.</text>
</comment>
<dbReference type="InterPro" id="IPR020841">
    <property type="entry name" value="PKS_Beta-ketoAc_synthase_dom"/>
</dbReference>
<accession>A0A3M8CKU7</accession>
<dbReference type="PANTHER" id="PTHR11712">
    <property type="entry name" value="POLYKETIDE SYNTHASE-RELATED"/>
    <property type="match status" value="1"/>
</dbReference>
<evidence type="ECO:0000256" key="6">
    <source>
        <dbReference type="ARBA" id="ARBA00022679"/>
    </source>
</evidence>
<evidence type="ECO:0000256" key="9">
    <source>
        <dbReference type="ARBA" id="ARBA00023160"/>
    </source>
</evidence>
<dbReference type="GO" id="GO:0006633">
    <property type="term" value="P:fatty acid biosynthetic process"/>
    <property type="evidence" value="ECO:0007669"/>
    <property type="project" value="UniProtKB-UniRule"/>
</dbReference>
<dbReference type="InterPro" id="IPR017568">
    <property type="entry name" value="3-oxoacyl-ACP_synth-2"/>
</dbReference>
<evidence type="ECO:0000256" key="10">
    <source>
        <dbReference type="ARBA" id="ARBA00023315"/>
    </source>
</evidence>
<dbReference type="RefSeq" id="WP_122907596.1">
    <property type="nucleotide sequence ID" value="NZ_CBCSBE010000008.1"/>
</dbReference>